<feature type="region of interest" description="Disordered" evidence="1">
    <location>
        <begin position="105"/>
        <end position="177"/>
    </location>
</feature>
<keyword evidence="3" id="KW-1185">Reference proteome</keyword>
<comment type="caution">
    <text evidence="2">The sequence shown here is derived from an EMBL/GenBank/DDBJ whole genome shotgun (WGS) entry which is preliminary data.</text>
</comment>
<evidence type="ECO:0000313" key="3">
    <source>
        <dbReference type="Proteomes" id="UP000236621"/>
    </source>
</evidence>
<evidence type="ECO:0000256" key="1">
    <source>
        <dbReference type="SAM" id="MobiDB-lite"/>
    </source>
</evidence>
<gene>
    <name evidence="2" type="ORF">TCAP_06914</name>
</gene>
<name>A0A2K3Q6M4_9HYPO</name>
<protein>
    <submittedName>
        <fullName evidence="2">Uncharacterized protein</fullName>
    </submittedName>
</protein>
<feature type="compositionally biased region" description="Basic residues" evidence="1">
    <location>
        <begin position="165"/>
        <end position="177"/>
    </location>
</feature>
<proteinExistence type="predicted"/>
<accession>A0A2K3Q6M4</accession>
<sequence length="177" mass="17506">MVAAPMPASQTVDLGDMIMFGFGAIPTIGSAVTANTTTNDAPNTGADASTTGVRKIILKRSGANKPATKTAVAKVTGAEAAGSKTGPDTGAAANGGEACIVAAASTAGASSKTGARAGGPKKIKASNDEEPSARAAPPSKNSDEYNGGDPCTVVATSGPEPERPLKRRLRPRKANTN</sequence>
<dbReference type="Proteomes" id="UP000236621">
    <property type="component" value="Unassembled WGS sequence"/>
</dbReference>
<reference evidence="2 3" key="1">
    <citation type="submission" date="2017-08" db="EMBL/GenBank/DDBJ databases">
        <title>Harnessing the power of phylogenomics to disentangle the directionality and signatures of interkingdom host jumping in the parasitic fungal genus Tolypocladium.</title>
        <authorList>
            <person name="Quandt C.A."/>
            <person name="Patterson W."/>
            <person name="Spatafora J.W."/>
        </authorList>
    </citation>
    <scope>NUCLEOTIDE SEQUENCE [LARGE SCALE GENOMIC DNA]</scope>
    <source>
        <strain evidence="2 3">CBS 113982</strain>
    </source>
</reference>
<evidence type="ECO:0000313" key="2">
    <source>
        <dbReference type="EMBL" id="PNY23144.1"/>
    </source>
</evidence>
<organism evidence="2 3">
    <name type="scientific">Tolypocladium capitatum</name>
    <dbReference type="NCBI Taxonomy" id="45235"/>
    <lineage>
        <taxon>Eukaryota</taxon>
        <taxon>Fungi</taxon>
        <taxon>Dikarya</taxon>
        <taxon>Ascomycota</taxon>
        <taxon>Pezizomycotina</taxon>
        <taxon>Sordariomycetes</taxon>
        <taxon>Hypocreomycetidae</taxon>
        <taxon>Hypocreales</taxon>
        <taxon>Ophiocordycipitaceae</taxon>
        <taxon>Tolypocladium</taxon>
    </lineage>
</organism>
<feature type="compositionally biased region" description="Low complexity" evidence="1">
    <location>
        <begin position="105"/>
        <end position="115"/>
    </location>
</feature>
<dbReference type="EMBL" id="NRSZ01001139">
    <property type="protein sequence ID" value="PNY23144.1"/>
    <property type="molecule type" value="Genomic_DNA"/>
</dbReference>
<dbReference type="AlphaFoldDB" id="A0A2K3Q6M4"/>